<sequence length="187" mass="21635">MGQKQSVVEDHKPKNKHGYFRISDNMKKINAELKIVSIGKVYRRDEDDATHTHQFTQVDCFTVGKNFSFSHLKRTLELVVQELLGREQAIRLRPSYFPFTEPSVEIDACCLLCQGQGCEICKKTGWVEIAGAGLIHPQVLKNCGFDPQKFTGFAFAFGLERLLMLKYGIEDIRHFYLNDIRFLRQFR</sequence>
<dbReference type="EMBL" id="CAJVQC010081422">
    <property type="protein sequence ID" value="CAG8818767.1"/>
    <property type="molecule type" value="Genomic_DNA"/>
</dbReference>
<gene>
    <name evidence="1" type="ORF">RPERSI_LOCUS24984</name>
</gene>
<proteinExistence type="predicted"/>
<dbReference type="Proteomes" id="UP000789920">
    <property type="component" value="Unassembled WGS sequence"/>
</dbReference>
<protein>
    <submittedName>
        <fullName evidence="1">15900_t:CDS:1</fullName>
    </submittedName>
</protein>
<reference evidence="1" key="1">
    <citation type="submission" date="2021-06" db="EMBL/GenBank/DDBJ databases">
        <authorList>
            <person name="Kallberg Y."/>
            <person name="Tangrot J."/>
            <person name="Rosling A."/>
        </authorList>
    </citation>
    <scope>NUCLEOTIDE SEQUENCE</scope>
    <source>
        <strain evidence="1">MA461A</strain>
    </source>
</reference>
<accession>A0ACA9S1W1</accession>
<evidence type="ECO:0000313" key="2">
    <source>
        <dbReference type="Proteomes" id="UP000789920"/>
    </source>
</evidence>
<feature type="non-terminal residue" evidence="1">
    <location>
        <position position="187"/>
    </location>
</feature>
<evidence type="ECO:0000313" key="1">
    <source>
        <dbReference type="EMBL" id="CAG8818767.1"/>
    </source>
</evidence>
<keyword evidence="2" id="KW-1185">Reference proteome</keyword>
<comment type="caution">
    <text evidence="1">The sequence shown here is derived from an EMBL/GenBank/DDBJ whole genome shotgun (WGS) entry which is preliminary data.</text>
</comment>
<organism evidence="1 2">
    <name type="scientific">Racocetra persica</name>
    <dbReference type="NCBI Taxonomy" id="160502"/>
    <lineage>
        <taxon>Eukaryota</taxon>
        <taxon>Fungi</taxon>
        <taxon>Fungi incertae sedis</taxon>
        <taxon>Mucoromycota</taxon>
        <taxon>Glomeromycotina</taxon>
        <taxon>Glomeromycetes</taxon>
        <taxon>Diversisporales</taxon>
        <taxon>Gigasporaceae</taxon>
        <taxon>Racocetra</taxon>
    </lineage>
</organism>
<name>A0ACA9S1W1_9GLOM</name>